<keyword evidence="3" id="KW-1185">Reference proteome</keyword>
<comment type="caution">
    <text evidence="2">The sequence shown here is derived from an EMBL/GenBank/DDBJ whole genome shotgun (WGS) entry which is preliminary data.</text>
</comment>
<evidence type="ECO:0000313" key="2">
    <source>
        <dbReference type="EMBL" id="KAK2096275.1"/>
    </source>
</evidence>
<feature type="region of interest" description="Disordered" evidence="1">
    <location>
        <begin position="32"/>
        <end position="51"/>
    </location>
</feature>
<proteinExistence type="predicted"/>
<organism evidence="2 3">
    <name type="scientific">Saguinus oedipus</name>
    <name type="common">Cotton-top tamarin</name>
    <name type="synonym">Oedipomidas oedipus</name>
    <dbReference type="NCBI Taxonomy" id="9490"/>
    <lineage>
        <taxon>Eukaryota</taxon>
        <taxon>Metazoa</taxon>
        <taxon>Chordata</taxon>
        <taxon>Craniata</taxon>
        <taxon>Vertebrata</taxon>
        <taxon>Euteleostomi</taxon>
        <taxon>Mammalia</taxon>
        <taxon>Eutheria</taxon>
        <taxon>Euarchontoglires</taxon>
        <taxon>Primates</taxon>
        <taxon>Haplorrhini</taxon>
        <taxon>Platyrrhini</taxon>
        <taxon>Cebidae</taxon>
        <taxon>Callitrichinae</taxon>
        <taxon>Saguinus</taxon>
    </lineage>
</organism>
<dbReference type="EMBL" id="JASSZA010000012">
    <property type="protein sequence ID" value="KAK2096275.1"/>
    <property type="molecule type" value="Genomic_DNA"/>
</dbReference>
<feature type="non-terminal residue" evidence="2">
    <location>
        <position position="1"/>
    </location>
</feature>
<name>A0ABQ9UGV1_SAGOE</name>
<reference evidence="2 3" key="1">
    <citation type="submission" date="2023-05" db="EMBL/GenBank/DDBJ databases">
        <title>B98-5 Cell Line De Novo Hybrid Assembly: An Optical Mapping Approach.</title>
        <authorList>
            <person name="Kananen K."/>
            <person name="Auerbach J.A."/>
            <person name="Kautto E."/>
            <person name="Blachly J.S."/>
        </authorList>
    </citation>
    <scope>NUCLEOTIDE SEQUENCE [LARGE SCALE GENOMIC DNA]</scope>
    <source>
        <strain evidence="2">B95-8</strain>
        <tissue evidence="2">Cell line</tissue>
    </source>
</reference>
<feature type="compositionally biased region" description="Basic and acidic residues" evidence="1">
    <location>
        <begin position="40"/>
        <end position="51"/>
    </location>
</feature>
<sequence length="51" mass="5521">LSRPDPKSPHQIAVSGELLVDATKLRWFWGSGLDSSSSLERGRGLGDLTAR</sequence>
<feature type="non-terminal residue" evidence="2">
    <location>
        <position position="51"/>
    </location>
</feature>
<protein>
    <submittedName>
        <fullName evidence="2">Uncharacterized protein</fullName>
    </submittedName>
</protein>
<dbReference type="Proteomes" id="UP001266305">
    <property type="component" value="Unassembled WGS sequence"/>
</dbReference>
<evidence type="ECO:0000256" key="1">
    <source>
        <dbReference type="SAM" id="MobiDB-lite"/>
    </source>
</evidence>
<accession>A0ABQ9UGV1</accession>
<evidence type="ECO:0000313" key="3">
    <source>
        <dbReference type="Proteomes" id="UP001266305"/>
    </source>
</evidence>
<gene>
    <name evidence="2" type="ORF">P7K49_025309</name>
</gene>